<evidence type="ECO:0000256" key="10">
    <source>
        <dbReference type="RuleBase" id="RU000405"/>
    </source>
</evidence>
<proteinExistence type="inferred from homology"/>
<keyword evidence="7 13" id="KW-0472">Membrane</keyword>
<dbReference type="Pfam" id="PF07701">
    <property type="entry name" value="HNOBA"/>
    <property type="match status" value="1"/>
</dbReference>
<dbReference type="GO" id="GO:0004016">
    <property type="term" value="F:adenylate cyclase activity"/>
    <property type="evidence" value="ECO:0007669"/>
    <property type="project" value="TreeGrafter"/>
</dbReference>
<feature type="transmembrane region" description="Helical" evidence="13">
    <location>
        <begin position="298"/>
        <end position="323"/>
    </location>
</feature>
<dbReference type="InterPro" id="IPR001054">
    <property type="entry name" value="A/G_cyclase"/>
</dbReference>
<dbReference type="Proteomes" id="UP000549394">
    <property type="component" value="Unassembled WGS sequence"/>
</dbReference>
<comment type="caution">
    <text evidence="16">The sequence shown here is derived from an EMBL/GenBank/DDBJ whole genome shotgun (WGS) entry which is preliminary data.</text>
</comment>
<evidence type="ECO:0000256" key="9">
    <source>
        <dbReference type="ARBA" id="ARBA00023293"/>
    </source>
</evidence>
<dbReference type="PROSITE" id="PS50011">
    <property type="entry name" value="PROTEIN_KINASE_DOM"/>
    <property type="match status" value="1"/>
</dbReference>
<dbReference type="PROSITE" id="PS50125">
    <property type="entry name" value="GUANYLATE_CYCLASE_2"/>
    <property type="match status" value="1"/>
</dbReference>
<dbReference type="SUPFAM" id="SSF56112">
    <property type="entry name" value="Protein kinase-like (PK-like)"/>
    <property type="match status" value="1"/>
</dbReference>
<keyword evidence="4" id="KW-0732">Signal</keyword>
<dbReference type="GO" id="GO:0005886">
    <property type="term" value="C:plasma membrane"/>
    <property type="evidence" value="ECO:0007669"/>
    <property type="project" value="TreeGrafter"/>
</dbReference>
<evidence type="ECO:0000256" key="4">
    <source>
        <dbReference type="ARBA" id="ARBA00022729"/>
    </source>
</evidence>
<evidence type="ECO:0000256" key="12">
    <source>
        <dbReference type="SAM" id="MobiDB-lite"/>
    </source>
</evidence>
<organism evidence="16 17">
    <name type="scientific">Dimorphilus gyrociliatus</name>
    <dbReference type="NCBI Taxonomy" id="2664684"/>
    <lineage>
        <taxon>Eukaryota</taxon>
        <taxon>Metazoa</taxon>
        <taxon>Spiralia</taxon>
        <taxon>Lophotrochozoa</taxon>
        <taxon>Annelida</taxon>
        <taxon>Polychaeta</taxon>
        <taxon>Polychaeta incertae sedis</taxon>
        <taxon>Dinophilidae</taxon>
        <taxon>Dimorphilus</taxon>
    </lineage>
</organism>
<dbReference type="FunFam" id="1.10.510.10:FF:001933">
    <property type="entry name" value="Guanylate cyclase"/>
    <property type="match status" value="1"/>
</dbReference>
<comment type="similarity">
    <text evidence="10">Belongs to the adenylyl cyclase class-4/guanylyl cyclase family.</text>
</comment>
<evidence type="ECO:0000256" key="6">
    <source>
        <dbReference type="ARBA" id="ARBA00022989"/>
    </source>
</evidence>
<dbReference type="EC" id="4.6.1.2" evidence="2 11"/>
<dbReference type="Gene3D" id="3.30.70.1230">
    <property type="entry name" value="Nucleotide cyclase"/>
    <property type="match status" value="1"/>
</dbReference>
<name>A0A7I8V5K1_9ANNE</name>
<protein>
    <recommendedName>
        <fullName evidence="2 11">Guanylate cyclase</fullName>
        <ecNumber evidence="2 11">4.6.1.2</ecNumber>
    </recommendedName>
</protein>
<dbReference type="SUPFAM" id="SSF55073">
    <property type="entry name" value="Nucleotide cyclase"/>
    <property type="match status" value="1"/>
</dbReference>
<dbReference type="InterPro" id="IPR011009">
    <property type="entry name" value="Kinase-like_dom_sf"/>
</dbReference>
<dbReference type="OrthoDB" id="1890790at2759"/>
<sequence>MVCYDLLLVLPFSCWDEKSFVLNSTISSALERLRREATAEDIRDKRIIRRFDNCHDNLFNNLHLIDELDITTRTVMVHNDYEDCATFKRFQRWKNELRISSTCDLVPKAEQTFQIFNVILYRFQWKYLTIIYSPNSPFSSQSKDLFIELHNGGFIIEKFIPTSLNNYQQVTDSIENLRSNADDADAFSNRDDIDHLLFVAITQTDQLLEKGHIQNTSIPTYRSAIFVDSNSVYNWTYFLWDYQPSQDNFLPVLKITNNNPASKSFHIAQLNTTIDWPDPSILRSDRCYFENCDDESNLAVILAVSIVLFLVAIFVTSVVIYIARRHVTKSALAKGPNKIILSDDDLILISAKVQKNSRPSTSFDKPETVKSSAASISVASGQDMDIPQTARYNGELVYVKELHIKAFEMKTKVFKYLRQLKELRYENVTTFIGCYITVPCVVWEYCSRHSLQDVIYNDNMKLDWTFKVSLLTDLVKGMRYLHSSPLRMHGNLKSGNCVIDSRWVLKVTDFCISTLYDAHQSTRYLLSKDLLWIAPEHLREENPSQKGSPKGDIYSFSLILQEVIVRKPPFAMLDLDVDEIIKKLKKPPPLCRPSVSQNAAPPEYIQLMKRCWAEMPDMRPDFDLIHQQFKDMNKGKKTNIVDSMFSMLEKYSNDLEDIVRERTTQLEEEKKKSEQLLTRMLPPSVASSLLSGTTVEAEQYDEVSIYFSDIVGFTTISAMSTPMQVVDLLNDLYTMFDAVLDHYDVYKVETIGDAYMVASGLPVRNGNKHAGEVSTVALHLLSECGNFTIRHMKHVPMRLRIGIHTGPCVAGVVGLTMPRYCLFGDTVNTASRMESTGAPFRIHISQSTKSILDNLGSYKIELRGETELKGKGKFNTYWLVGKEGFSMPLPDPPSVGGNNTHGLSSVIKQCKLEKNEEEVAEGGEGGGGTVEEIDEQRKNEVEELSLTNKQTKMTMMDERGSDTNGKVLNSFISANVMKIEENQTKI</sequence>
<evidence type="ECO:0000256" key="8">
    <source>
        <dbReference type="ARBA" id="ARBA00023239"/>
    </source>
</evidence>
<evidence type="ECO:0000313" key="17">
    <source>
        <dbReference type="Proteomes" id="UP000549394"/>
    </source>
</evidence>
<evidence type="ECO:0000256" key="11">
    <source>
        <dbReference type="RuleBase" id="RU003431"/>
    </source>
</evidence>
<keyword evidence="3 13" id="KW-0812">Transmembrane</keyword>
<evidence type="ECO:0000256" key="5">
    <source>
        <dbReference type="ARBA" id="ARBA00022741"/>
    </source>
</evidence>
<evidence type="ECO:0000313" key="16">
    <source>
        <dbReference type="EMBL" id="CAD5111563.1"/>
    </source>
</evidence>
<dbReference type="Gene3D" id="1.10.510.10">
    <property type="entry name" value="Transferase(Phosphotransferase) domain 1"/>
    <property type="match status" value="1"/>
</dbReference>
<evidence type="ECO:0000256" key="2">
    <source>
        <dbReference type="ARBA" id="ARBA00012202"/>
    </source>
</evidence>
<dbReference type="InterPro" id="IPR050401">
    <property type="entry name" value="Cyclic_nucleotide_synthase"/>
</dbReference>
<dbReference type="GO" id="GO:0007168">
    <property type="term" value="P:receptor guanylyl cyclase signaling pathway"/>
    <property type="evidence" value="ECO:0007669"/>
    <property type="project" value="TreeGrafter"/>
</dbReference>
<dbReference type="InterPro" id="IPR000719">
    <property type="entry name" value="Prot_kinase_dom"/>
</dbReference>
<dbReference type="PANTHER" id="PTHR11920">
    <property type="entry name" value="GUANYLYL CYCLASE"/>
    <property type="match status" value="1"/>
</dbReference>
<accession>A0A7I8V5K1</accession>
<dbReference type="PROSITE" id="PS00452">
    <property type="entry name" value="GUANYLATE_CYCLASE_1"/>
    <property type="match status" value="1"/>
</dbReference>
<dbReference type="Pfam" id="PF00211">
    <property type="entry name" value="Guanylate_cyc"/>
    <property type="match status" value="1"/>
</dbReference>
<dbReference type="AlphaFoldDB" id="A0A7I8V5K1"/>
<evidence type="ECO:0000259" key="14">
    <source>
        <dbReference type="PROSITE" id="PS50011"/>
    </source>
</evidence>
<dbReference type="InterPro" id="IPR011645">
    <property type="entry name" value="HNOB_dom_associated"/>
</dbReference>
<dbReference type="GO" id="GO:0005524">
    <property type="term" value="F:ATP binding"/>
    <property type="evidence" value="ECO:0007669"/>
    <property type="project" value="InterPro"/>
</dbReference>
<keyword evidence="8 10" id="KW-0456">Lyase</keyword>
<reference evidence="16 17" key="1">
    <citation type="submission" date="2020-08" db="EMBL/GenBank/DDBJ databases">
        <authorList>
            <person name="Hejnol A."/>
        </authorList>
    </citation>
    <scope>NUCLEOTIDE SEQUENCE [LARGE SCALE GENOMIC DNA]</scope>
</reference>
<feature type="region of interest" description="Disordered" evidence="12">
    <location>
        <begin position="917"/>
        <end position="942"/>
    </location>
</feature>
<dbReference type="EMBL" id="CAJFCJ010000001">
    <property type="protein sequence ID" value="CAD5111563.1"/>
    <property type="molecule type" value="Genomic_DNA"/>
</dbReference>
<dbReference type="GO" id="GO:0004383">
    <property type="term" value="F:guanylate cyclase activity"/>
    <property type="evidence" value="ECO:0007669"/>
    <property type="project" value="UniProtKB-EC"/>
</dbReference>
<dbReference type="InterPro" id="IPR018297">
    <property type="entry name" value="A/G_cyclase_CS"/>
</dbReference>
<feature type="domain" description="Protein kinase" evidence="14">
    <location>
        <begin position="363"/>
        <end position="629"/>
    </location>
</feature>
<comment type="catalytic activity">
    <reaction evidence="11">
        <text>GTP = 3',5'-cyclic GMP + diphosphate</text>
        <dbReference type="Rhea" id="RHEA:13665"/>
        <dbReference type="ChEBI" id="CHEBI:33019"/>
        <dbReference type="ChEBI" id="CHEBI:37565"/>
        <dbReference type="ChEBI" id="CHEBI:57746"/>
        <dbReference type="EC" id="4.6.1.2"/>
    </reaction>
</comment>
<feature type="domain" description="Guanylate cyclase" evidence="15">
    <location>
        <begin position="704"/>
        <end position="834"/>
    </location>
</feature>
<dbReference type="Pfam" id="PF07714">
    <property type="entry name" value="PK_Tyr_Ser-Thr"/>
    <property type="match status" value="1"/>
</dbReference>
<evidence type="ECO:0000256" key="3">
    <source>
        <dbReference type="ARBA" id="ARBA00022692"/>
    </source>
</evidence>
<gene>
    <name evidence="16" type="ORF">DGYR_LOCUS842</name>
</gene>
<dbReference type="FunFam" id="3.30.70.1230:FF:000013">
    <property type="entry name" value="Guanylate cyclase"/>
    <property type="match status" value="1"/>
</dbReference>
<keyword evidence="9 11" id="KW-0141">cGMP biosynthesis</keyword>
<evidence type="ECO:0000256" key="7">
    <source>
        <dbReference type="ARBA" id="ARBA00023136"/>
    </source>
</evidence>
<evidence type="ECO:0000259" key="15">
    <source>
        <dbReference type="PROSITE" id="PS50125"/>
    </source>
</evidence>
<dbReference type="InterPro" id="IPR029787">
    <property type="entry name" value="Nucleotide_cyclase"/>
</dbReference>
<comment type="subcellular location">
    <subcellularLocation>
        <location evidence="1">Membrane</location>
        <topology evidence="1">Single-pass type I membrane protein</topology>
    </subcellularLocation>
</comment>
<dbReference type="PANTHER" id="PTHR11920:SF462">
    <property type="entry name" value="GUANYLATE CYCLASE"/>
    <property type="match status" value="1"/>
</dbReference>
<dbReference type="GO" id="GO:0001653">
    <property type="term" value="F:peptide receptor activity"/>
    <property type="evidence" value="ECO:0007669"/>
    <property type="project" value="TreeGrafter"/>
</dbReference>
<evidence type="ECO:0000256" key="13">
    <source>
        <dbReference type="SAM" id="Phobius"/>
    </source>
</evidence>
<dbReference type="GO" id="GO:0004672">
    <property type="term" value="F:protein kinase activity"/>
    <property type="evidence" value="ECO:0007669"/>
    <property type="project" value="InterPro"/>
</dbReference>
<dbReference type="SMART" id="SM00044">
    <property type="entry name" value="CYCc"/>
    <property type="match status" value="1"/>
</dbReference>
<keyword evidence="17" id="KW-1185">Reference proteome</keyword>
<keyword evidence="5" id="KW-0547">Nucleotide-binding</keyword>
<dbReference type="GO" id="GO:0035556">
    <property type="term" value="P:intracellular signal transduction"/>
    <property type="evidence" value="ECO:0007669"/>
    <property type="project" value="InterPro"/>
</dbReference>
<dbReference type="InterPro" id="IPR001245">
    <property type="entry name" value="Ser-Thr/Tyr_kinase_cat_dom"/>
</dbReference>
<keyword evidence="6 13" id="KW-1133">Transmembrane helix</keyword>
<dbReference type="CDD" id="cd07302">
    <property type="entry name" value="CHD"/>
    <property type="match status" value="1"/>
</dbReference>
<evidence type="ECO:0000256" key="1">
    <source>
        <dbReference type="ARBA" id="ARBA00004479"/>
    </source>
</evidence>